<comment type="subcellular location">
    <subcellularLocation>
        <location evidence="1">Membrane</location>
        <topology evidence="1">Multi-pass membrane protein</topology>
    </subcellularLocation>
</comment>
<dbReference type="EMBL" id="DF843717">
    <property type="protein sequence ID" value="GAT47575.1"/>
    <property type="molecule type" value="Genomic_DNA"/>
</dbReference>
<keyword evidence="2" id="KW-0813">Transport</keyword>
<evidence type="ECO:0000256" key="5">
    <source>
        <dbReference type="ARBA" id="ARBA00023136"/>
    </source>
</evidence>
<evidence type="ECO:0000256" key="1">
    <source>
        <dbReference type="ARBA" id="ARBA00004141"/>
    </source>
</evidence>
<reference evidence="9" key="1">
    <citation type="submission" date="2014-09" db="EMBL/GenBank/DDBJ databases">
        <title>Genome sequence of the luminous mushroom Mycena chlorophos for searching fungal bioluminescence genes.</title>
        <authorList>
            <person name="Tanaka Y."/>
            <person name="Kasuga D."/>
            <person name="Oba Y."/>
            <person name="Hase S."/>
            <person name="Sato K."/>
            <person name="Oba Y."/>
            <person name="Sakakibara Y."/>
        </authorList>
    </citation>
    <scope>NUCLEOTIDE SEQUENCE</scope>
</reference>
<feature type="transmembrane region" description="Helical" evidence="7">
    <location>
        <begin position="371"/>
        <end position="389"/>
    </location>
</feature>
<evidence type="ECO:0000313" key="9">
    <source>
        <dbReference type="EMBL" id="GAT47575.1"/>
    </source>
</evidence>
<evidence type="ECO:0000259" key="8">
    <source>
        <dbReference type="PROSITE" id="PS50850"/>
    </source>
</evidence>
<evidence type="ECO:0000256" key="3">
    <source>
        <dbReference type="ARBA" id="ARBA00022692"/>
    </source>
</evidence>
<feature type="transmembrane region" description="Helical" evidence="7">
    <location>
        <begin position="401"/>
        <end position="419"/>
    </location>
</feature>
<dbReference type="Pfam" id="PF07690">
    <property type="entry name" value="MFS_1"/>
    <property type="match status" value="1"/>
</dbReference>
<keyword evidence="4 7" id="KW-1133">Transmembrane helix</keyword>
<feature type="transmembrane region" description="Helical" evidence="7">
    <location>
        <begin position="191"/>
        <end position="211"/>
    </location>
</feature>
<feature type="transmembrane region" description="Helical" evidence="7">
    <location>
        <begin position="431"/>
        <end position="453"/>
    </location>
</feature>
<dbReference type="Gene3D" id="1.20.1250.20">
    <property type="entry name" value="MFS general substrate transporter like domains"/>
    <property type="match status" value="1"/>
</dbReference>
<keyword evidence="3 7" id="KW-0812">Transmembrane</keyword>
<evidence type="ECO:0000313" key="10">
    <source>
        <dbReference type="Proteomes" id="UP000815677"/>
    </source>
</evidence>
<dbReference type="InterPro" id="IPR020846">
    <property type="entry name" value="MFS_dom"/>
</dbReference>
<evidence type="ECO:0000256" key="6">
    <source>
        <dbReference type="SAM" id="MobiDB-lite"/>
    </source>
</evidence>
<feature type="transmembrane region" description="Helical" evidence="7">
    <location>
        <begin position="465"/>
        <end position="485"/>
    </location>
</feature>
<evidence type="ECO:0000256" key="2">
    <source>
        <dbReference type="ARBA" id="ARBA00022448"/>
    </source>
</evidence>
<feature type="transmembrane region" description="Helical" evidence="7">
    <location>
        <begin position="155"/>
        <end position="176"/>
    </location>
</feature>
<protein>
    <submittedName>
        <fullName evidence="9">MFS general substrate transporter</fullName>
    </submittedName>
</protein>
<feature type="transmembrane region" description="Helical" evidence="7">
    <location>
        <begin position="340"/>
        <end position="359"/>
    </location>
</feature>
<feature type="domain" description="Major facilitator superfamily (MFS) profile" evidence="8">
    <location>
        <begin position="63"/>
        <end position="492"/>
    </location>
</feature>
<evidence type="ECO:0000256" key="4">
    <source>
        <dbReference type="ARBA" id="ARBA00022989"/>
    </source>
</evidence>
<gene>
    <name evidence="9" type="ORF">MCHLO_05032</name>
</gene>
<dbReference type="InterPro" id="IPR036259">
    <property type="entry name" value="MFS_trans_sf"/>
</dbReference>
<dbReference type="Proteomes" id="UP000815677">
    <property type="component" value="Unassembled WGS sequence"/>
</dbReference>
<keyword evidence="5 7" id="KW-0472">Membrane</keyword>
<organism evidence="9 10">
    <name type="scientific">Mycena chlorophos</name>
    <name type="common">Agaric fungus</name>
    <name type="synonym">Agaricus chlorophos</name>
    <dbReference type="NCBI Taxonomy" id="658473"/>
    <lineage>
        <taxon>Eukaryota</taxon>
        <taxon>Fungi</taxon>
        <taxon>Dikarya</taxon>
        <taxon>Basidiomycota</taxon>
        <taxon>Agaricomycotina</taxon>
        <taxon>Agaricomycetes</taxon>
        <taxon>Agaricomycetidae</taxon>
        <taxon>Agaricales</taxon>
        <taxon>Marasmiineae</taxon>
        <taxon>Mycenaceae</taxon>
        <taxon>Mycena</taxon>
    </lineage>
</organism>
<proteinExistence type="predicted"/>
<dbReference type="PANTHER" id="PTHR43791:SF39">
    <property type="entry name" value="TRANSPORTER LIZ1_SEO1, PUTATIVE (AFU_ORTHOLOGUE AFUA_3G00980)-RELATED"/>
    <property type="match status" value="1"/>
</dbReference>
<evidence type="ECO:0000256" key="7">
    <source>
        <dbReference type="SAM" id="Phobius"/>
    </source>
</evidence>
<sequence length="633" mass="71458">MSDSTKSKASRDSYTAAIDTPELPYAAPTDQSKQKQSWLGYLWDTADLGVEERRLLLKVDASLLLFASLGYFIKNLDQSNISSAFFAGMKEDLNMYGNQLVHATSFWTAGYVIGQIPSNLLLTRIPPQYVIPTLELAWGLATLATYSVKSVESLYAIRFFVGLFESGFYPGMHYILGSWYTPRELSKRSTIFWTAGSLGTMFSGFLQTAAYNNLDGIRGLAGWRWLMIVDAIVTIPIALFGFIFLPNLPWNAKPNVLLTEADIALARARMRAIGRKESEPWSWPKLRRILTGWHIYILPMEYILWNNGSAQSPMQYWMKAFNVEPYPVPGKSWTVSQIQLLPLPATAIFVVVALILAWISDGPLKGRRYPIIILGAILVLIFDIIWLRMPLWENIPGHFAYFYLMVLGTTAGPLILNWISEITQADNELRAICVAMGNDLAYAVQAVAPNFVWQTVDFPRATKGYHWSIVLQVLLLVWTGLILTTPGNRDFRRRRTHSCVDQRRSSQGTALSRHHTRRDFGPGLRYHLAPDALVGEHPGSFRVLLLDGAWDNRRPAHPELDKRDHPSRLIWTGLILFLLHRDRKKTEKRRAEEESGPEVAEARNTGDQLASVATVEYGTRQEGNALGAKEDDV</sequence>
<name>A0ABQ0L8X1_MYCCL</name>
<accession>A0ABQ0L8X1</accession>
<dbReference type="PANTHER" id="PTHR43791">
    <property type="entry name" value="PERMEASE-RELATED"/>
    <property type="match status" value="1"/>
</dbReference>
<dbReference type="PROSITE" id="PS50850">
    <property type="entry name" value="MFS"/>
    <property type="match status" value="1"/>
</dbReference>
<feature type="transmembrane region" description="Helical" evidence="7">
    <location>
        <begin position="223"/>
        <end position="245"/>
    </location>
</feature>
<feature type="region of interest" description="Disordered" evidence="6">
    <location>
        <begin position="588"/>
        <end position="633"/>
    </location>
</feature>
<dbReference type="SUPFAM" id="SSF103473">
    <property type="entry name" value="MFS general substrate transporter"/>
    <property type="match status" value="1"/>
</dbReference>
<keyword evidence="10" id="KW-1185">Reference proteome</keyword>
<feature type="region of interest" description="Disordered" evidence="6">
    <location>
        <begin position="494"/>
        <end position="517"/>
    </location>
</feature>
<dbReference type="InterPro" id="IPR011701">
    <property type="entry name" value="MFS"/>
</dbReference>